<reference evidence="2" key="1">
    <citation type="submission" date="2023-10" db="EMBL/GenBank/DDBJ databases">
        <authorList>
            <person name="Chen Y."/>
            <person name="Shah S."/>
            <person name="Dougan E. K."/>
            <person name="Thang M."/>
            <person name="Chan C."/>
        </authorList>
    </citation>
    <scope>NUCLEOTIDE SEQUENCE [LARGE SCALE GENOMIC DNA]</scope>
</reference>
<name>A0ABN9R0M3_9DINO</name>
<dbReference type="InterPro" id="IPR035969">
    <property type="entry name" value="Rab-GAP_TBC_sf"/>
</dbReference>
<feature type="non-terminal residue" evidence="2">
    <location>
        <position position="190"/>
    </location>
</feature>
<dbReference type="Gene3D" id="1.10.472.80">
    <property type="entry name" value="Ypt/Rab-GAP domain of gyp1p, domain 3"/>
    <property type="match status" value="1"/>
</dbReference>
<dbReference type="PROSITE" id="PS50086">
    <property type="entry name" value="TBC_RABGAP"/>
    <property type="match status" value="1"/>
</dbReference>
<comment type="caution">
    <text evidence="2">The sequence shown here is derived from an EMBL/GenBank/DDBJ whole genome shotgun (WGS) entry which is preliminary data.</text>
</comment>
<feature type="non-terminal residue" evidence="2">
    <location>
        <position position="1"/>
    </location>
</feature>
<evidence type="ECO:0000313" key="3">
    <source>
        <dbReference type="Proteomes" id="UP001189429"/>
    </source>
</evidence>
<dbReference type="SUPFAM" id="SSF47923">
    <property type="entry name" value="Ypt/Rab-GAP domain of gyp1p"/>
    <property type="match status" value="1"/>
</dbReference>
<dbReference type="PANTHER" id="PTHR47219">
    <property type="entry name" value="RAB GTPASE-ACTIVATING PROTEIN 1-LIKE"/>
    <property type="match status" value="1"/>
</dbReference>
<accession>A0ABN9R0M3</accession>
<evidence type="ECO:0000313" key="2">
    <source>
        <dbReference type="EMBL" id="CAK0809653.1"/>
    </source>
</evidence>
<protein>
    <recommendedName>
        <fullName evidence="1">Rab-GAP TBC domain-containing protein</fullName>
    </recommendedName>
</protein>
<feature type="domain" description="Rab-GAP TBC" evidence="1">
    <location>
        <begin position="1"/>
        <end position="99"/>
    </location>
</feature>
<keyword evidence="3" id="KW-1185">Reference proteome</keyword>
<sequence length="190" mass="21651">ATLIGVFPDDDSASFHCALALLLRHSLVDLYRPKFPKLGVVVWQFDRIVEGFLPKVHSALVSHGVNSEYYAIQWFLTLFASDLQQHVVRRVWDRFLVAGWRIVVQVGLALLYTVQDILPTLDTCRALTFLKRFTHERSYDAEELLALAASFKVSHRMLSALEAAYNWEDDVQLLVIKDLNSGVVHWAVQA</sequence>
<dbReference type="InterPro" id="IPR000195">
    <property type="entry name" value="Rab-GAP-TBC_dom"/>
</dbReference>
<dbReference type="Pfam" id="PF00566">
    <property type="entry name" value="RabGAP-TBC"/>
    <property type="match status" value="1"/>
</dbReference>
<proteinExistence type="predicted"/>
<dbReference type="PANTHER" id="PTHR47219:SF9">
    <property type="entry name" value="GTPASE ACTIVATING PROTEIN AND CENTROSOME-ASSOCIATED, ISOFORM B"/>
    <property type="match status" value="1"/>
</dbReference>
<organism evidence="2 3">
    <name type="scientific">Prorocentrum cordatum</name>
    <dbReference type="NCBI Taxonomy" id="2364126"/>
    <lineage>
        <taxon>Eukaryota</taxon>
        <taxon>Sar</taxon>
        <taxon>Alveolata</taxon>
        <taxon>Dinophyceae</taxon>
        <taxon>Prorocentrales</taxon>
        <taxon>Prorocentraceae</taxon>
        <taxon>Prorocentrum</taxon>
    </lineage>
</organism>
<dbReference type="InterPro" id="IPR050302">
    <property type="entry name" value="Rab_GAP_TBC_domain"/>
</dbReference>
<dbReference type="EMBL" id="CAUYUJ010004456">
    <property type="protein sequence ID" value="CAK0809653.1"/>
    <property type="molecule type" value="Genomic_DNA"/>
</dbReference>
<evidence type="ECO:0000259" key="1">
    <source>
        <dbReference type="PROSITE" id="PS50086"/>
    </source>
</evidence>
<dbReference type="Proteomes" id="UP001189429">
    <property type="component" value="Unassembled WGS sequence"/>
</dbReference>
<gene>
    <name evidence="2" type="ORF">PCOR1329_LOCUS14860</name>
</gene>